<keyword evidence="6" id="KW-0413">Isomerase</keyword>
<organism evidence="9 10">
    <name type="scientific">Rhizobium setariae</name>
    <dbReference type="NCBI Taxonomy" id="2801340"/>
    <lineage>
        <taxon>Bacteria</taxon>
        <taxon>Pseudomonadati</taxon>
        <taxon>Pseudomonadota</taxon>
        <taxon>Alphaproteobacteria</taxon>
        <taxon>Hyphomicrobiales</taxon>
        <taxon>Rhizobiaceae</taxon>
        <taxon>Rhizobium/Agrobacterium group</taxon>
        <taxon>Rhizobium</taxon>
    </lineage>
</organism>
<dbReference type="PRINTS" id="PR00416">
    <property type="entry name" value="EUTPISMRASEI"/>
</dbReference>
<dbReference type="EMBL" id="JAEQNC010000014">
    <property type="protein sequence ID" value="MBL0374550.1"/>
    <property type="molecule type" value="Genomic_DNA"/>
</dbReference>
<evidence type="ECO:0000256" key="4">
    <source>
        <dbReference type="ARBA" id="ARBA00023029"/>
    </source>
</evidence>
<dbReference type="Gene3D" id="1.10.132.120">
    <property type="match status" value="1"/>
</dbReference>
<feature type="domain" description="DNA topoisomerase IB N-terminal" evidence="8">
    <location>
        <begin position="42"/>
        <end position="90"/>
    </location>
</feature>
<keyword evidence="10" id="KW-1185">Reference proteome</keyword>
<proteinExistence type="inferred from homology"/>
<evidence type="ECO:0000256" key="6">
    <source>
        <dbReference type="ARBA" id="ARBA00023235"/>
    </source>
</evidence>
<gene>
    <name evidence="9" type="ORF">JJB09_21285</name>
</gene>
<reference evidence="9" key="1">
    <citation type="submission" date="2021-01" db="EMBL/GenBank/DDBJ databases">
        <title>Rhizobium sp. strain KVB221 16S ribosomal RNA gene Genome sequencing and assembly.</title>
        <authorList>
            <person name="Kang M."/>
        </authorList>
    </citation>
    <scope>NUCLEOTIDE SEQUENCE</scope>
    <source>
        <strain evidence="9">KVB221</strain>
    </source>
</reference>
<dbReference type="AlphaFoldDB" id="A0A936YWE0"/>
<sequence>MVQLVSEMDKMYSRSSALLGGSELVYWSSLEGGVSRRLGKRGFLYYAADGRRITDPAELKRFAALAVPPAYSDVVISSNPNSHLQAVGVDARGRKQYRYHPDWSSERGRAKFEKLVQFAERLPEIRERVDNDLRSRMPTYEKAIATVVHLLDNLYIRVGNSTYAAANGSFGLTTLRNRHLKIEGSVMHFRFKGKSGKEWRVSHTDRRLAGAIKRIQELPGQNLFQYLDEDGAHHQIKSQDVNEYIRTASGRDFTSRQFRTWGATCMAAFSLAEIEAATSKRDRARQINAVVDAVAAKLVNTRSVCRSSYIHPKVFEEFEAGRLPALIRMGKTRSTRLLDWMNEDEICVLRWLEVVAN</sequence>
<dbReference type="Pfam" id="PF21338">
    <property type="entry name" value="Top1B_N_bact"/>
    <property type="match status" value="1"/>
</dbReference>
<dbReference type="SUPFAM" id="SSF56349">
    <property type="entry name" value="DNA breaking-rejoining enzymes"/>
    <property type="match status" value="1"/>
</dbReference>
<evidence type="ECO:0000256" key="5">
    <source>
        <dbReference type="ARBA" id="ARBA00023125"/>
    </source>
</evidence>
<evidence type="ECO:0000313" key="10">
    <source>
        <dbReference type="Proteomes" id="UP000633219"/>
    </source>
</evidence>
<accession>A0A936YWE0</accession>
<dbReference type="Pfam" id="PF01028">
    <property type="entry name" value="Topoisom_I"/>
    <property type="match status" value="1"/>
</dbReference>
<protein>
    <recommendedName>
        <fullName evidence="3">DNA topoisomerase</fullName>
        <ecNumber evidence="3">5.6.2.1</ecNumber>
    </recommendedName>
</protein>
<dbReference type="GO" id="GO:0003917">
    <property type="term" value="F:DNA topoisomerase type I (single strand cut, ATP-independent) activity"/>
    <property type="evidence" value="ECO:0007669"/>
    <property type="project" value="UniProtKB-EC"/>
</dbReference>
<comment type="caution">
    <text evidence="9">The sequence shown here is derived from an EMBL/GenBank/DDBJ whole genome shotgun (WGS) entry which is preliminary data.</text>
</comment>
<dbReference type="PROSITE" id="PS52038">
    <property type="entry name" value="TOPO_IB_2"/>
    <property type="match status" value="1"/>
</dbReference>
<comment type="catalytic activity">
    <reaction evidence="1">
        <text>ATP-independent breakage of single-stranded DNA, followed by passage and rejoining.</text>
        <dbReference type="EC" id="5.6.2.1"/>
    </reaction>
</comment>
<dbReference type="GO" id="GO:0003677">
    <property type="term" value="F:DNA binding"/>
    <property type="evidence" value="ECO:0007669"/>
    <property type="project" value="UniProtKB-KW"/>
</dbReference>
<comment type="similarity">
    <text evidence="2">Belongs to the type IB topoisomerase family.</text>
</comment>
<dbReference type="EC" id="5.6.2.1" evidence="3"/>
<dbReference type="GO" id="GO:0006265">
    <property type="term" value="P:DNA topological change"/>
    <property type="evidence" value="ECO:0007669"/>
    <property type="project" value="InterPro"/>
</dbReference>
<dbReference type="Gene3D" id="3.30.66.10">
    <property type="entry name" value="DNA topoisomerase I domain"/>
    <property type="match status" value="1"/>
</dbReference>
<keyword evidence="5" id="KW-0238">DNA-binding</keyword>
<dbReference type="SUPFAM" id="SSF55869">
    <property type="entry name" value="DNA topoisomerase I domain"/>
    <property type="match status" value="1"/>
</dbReference>
<name>A0A936YWE0_9HYPH</name>
<evidence type="ECO:0000256" key="3">
    <source>
        <dbReference type="ARBA" id="ARBA00012891"/>
    </source>
</evidence>
<dbReference type="InterPro" id="IPR014711">
    <property type="entry name" value="TopoI_cat_a-hlx-sub_euk"/>
</dbReference>
<dbReference type="InterPro" id="IPR013500">
    <property type="entry name" value="TopoI_cat_euk"/>
</dbReference>
<evidence type="ECO:0000259" key="8">
    <source>
        <dbReference type="Pfam" id="PF21338"/>
    </source>
</evidence>
<dbReference type="Gene3D" id="3.90.15.10">
    <property type="entry name" value="Topoisomerase I, Chain A, domain 3"/>
    <property type="match status" value="1"/>
</dbReference>
<dbReference type="Proteomes" id="UP000633219">
    <property type="component" value="Unassembled WGS sequence"/>
</dbReference>
<evidence type="ECO:0000256" key="1">
    <source>
        <dbReference type="ARBA" id="ARBA00000213"/>
    </source>
</evidence>
<evidence type="ECO:0000259" key="7">
    <source>
        <dbReference type="Pfam" id="PF01028"/>
    </source>
</evidence>
<dbReference type="InterPro" id="IPR011010">
    <property type="entry name" value="DNA_brk_join_enz"/>
</dbReference>
<dbReference type="InterPro" id="IPR049331">
    <property type="entry name" value="Top1B_N_bact"/>
</dbReference>
<evidence type="ECO:0000256" key="2">
    <source>
        <dbReference type="ARBA" id="ARBA00006645"/>
    </source>
</evidence>
<dbReference type="InterPro" id="IPR035447">
    <property type="entry name" value="DNA_topo_I_N_sf"/>
</dbReference>
<evidence type="ECO:0000313" key="9">
    <source>
        <dbReference type="EMBL" id="MBL0374550.1"/>
    </source>
</evidence>
<feature type="domain" description="DNA topoisomerase I catalytic core eukaryotic-type" evidence="7">
    <location>
        <begin position="105"/>
        <end position="318"/>
    </location>
</feature>
<dbReference type="InterPro" id="IPR001631">
    <property type="entry name" value="TopoI"/>
</dbReference>
<keyword evidence="4" id="KW-0799">Topoisomerase</keyword>